<feature type="transmembrane region" description="Helical" evidence="1">
    <location>
        <begin position="181"/>
        <end position="197"/>
    </location>
</feature>
<dbReference type="Pfam" id="PF04892">
    <property type="entry name" value="VanZ"/>
    <property type="match status" value="1"/>
</dbReference>
<evidence type="ECO:0000256" key="1">
    <source>
        <dbReference type="SAM" id="Phobius"/>
    </source>
</evidence>
<dbReference type="PANTHER" id="PTHR36834">
    <property type="entry name" value="MEMBRANE PROTEIN-RELATED"/>
    <property type="match status" value="1"/>
</dbReference>
<gene>
    <name evidence="3" type="ORF">SAMN00017477_0016</name>
</gene>
<keyword evidence="1" id="KW-0812">Transmembrane</keyword>
<evidence type="ECO:0000313" key="3">
    <source>
        <dbReference type="EMBL" id="SMB77998.1"/>
    </source>
</evidence>
<feature type="transmembrane region" description="Helical" evidence="1">
    <location>
        <begin position="154"/>
        <end position="175"/>
    </location>
</feature>
<sequence>MRFLYRRIYRVGCVELILFFISKAATIFLVSFICFSLIRTHLFPDLKKGSSALREFRISLFYAYILTMSVFLFMPNSYIVGSNATDYFDMAGNFKNILSSSKINLIPFRTIKNYILYASPAHVALNILGNTFLFIPFGYLIAKIYPQFQKAKNICLILSMSILSIEIIQLTVGRTLDIDDFLLNFLGGLLGYLLSLIDRK</sequence>
<feature type="domain" description="VanZ-like" evidence="2">
    <location>
        <begin position="61"/>
        <end position="196"/>
    </location>
</feature>
<feature type="transmembrane region" description="Helical" evidence="1">
    <location>
        <begin position="123"/>
        <end position="142"/>
    </location>
</feature>
<evidence type="ECO:0000259" key="2">
    <source>
        <dbReference type="Pfam" id="PF04892"/>
    </source>
</evidence>
<keyword evidence="1" id="KW-0472">Membrane</keyword>
<reference evidence="4" key="1">
    <citation type="submission" date="2017-04" db="EMBL/GenBank/DDBJ databases">
        <authorList>
            <person name="Varghese N."/>
            <person name="Submissions S."/>
        </authorList>
    </citation>
    <scope>NUCLEOTIDE SEQUENCE [LARGE SCALE GENOMIC DNA]</scope>
    <source>
        <strain evidence="4">DSM 20463</strain>
    </source>
</reference>
<keyword evidence="1" id="KW-1133">Transmembrane helix</keyword>
<dbReference type="InterPro" id="IPR006976">
    <property type="entry name" value="VanZ-like"/>
</dbReference>
<feature type="transmembrane region" description="Helical" evidence="1">
    <location>
        <begin position="59"/>
        <end position="80"/>
    </location>
</feature>
<dbReference type="Proteomes" id="UP000192368">
    <property type="component" value="Unassembled WGS sequence"/>
</dbReference>
<dbReference type="STRING" id="573058.SAMN00017477_0016"/>
<name>A0A1W1UA68_PEPAS</name>
<dbReference type="InterPro" id="IPR053150">
    <property type="entry name" value="Teicoplanin_resist-assoc"/>
</dbReference>
<dbReference type="EMBL" id="FWWR01000004">
    <property type="protein sequence ID" value="SMB77998.1"/>
    <property type="molecule type" value="Genomic_DNA"/>
</dbReference>
<protein>
    <submittedName>
        <fullName evidence="3">VanZ like family protein</fullName>
    </submittedName>
</protein>
<dbReference type="PANTHER" id="PTHR36834:SF1">
    <property type="entry name" value="INTEGRAL MEMBRANE PROTEIN"/>
    <property type="match status" value="1"/>
</dbReference>
<accession>A0A1W1UA68</accession>
<proteinExistence type="predicted"/>
<keyword evidence="4" id="KW-1185">Reference proteome</keyword>
<organism evidence="3 4">
    <name type="scientific">Peptoniphilus asaccharolyticus DSM 20463</name>
    <dbReference type="NCBI Taxonomy" id="573058"/>
    <lineage>
        <taxon>Bacteria</taxon>
        <taxon>Bacillati</taxon>
        <taxon>Bacillota</taxon>
        <taxon>Tissierellia</taxon>
        <taxon>Tissierellales</taxon>
        <taxon>Peptoniphilaceae</taxon>
        <taxon>Peptoniphilus</taxon>
    </lineage>
</organism>
<evidence type="ECO:0000313" key="4">
    <source>
        <dbReference type="Proteomes" id="UP000192368"/>
    </source>
</evidence>
<dbReference type="AlphaFoldDB" id="A0A1W1UA68"/>
<feature type="transmembrane region" description="Helical" evidence="1">
    <location>
        <begin position="16"/>
        <end position="38"/>
    </location>
</feature>